<comment type="caution">
    <text evidence="2">The sequence shown here is derived from an EMBL/GenBank/DDBJ whole genome shotgun (WGS) entry which is preliminary data.</text>
</comment>
<name>A0ABD3L131_EUCGL</name>
<keyword evidence="1" id="KW-1133">Transmembrane helix</keyword>
<evidence type="ECO:0000313" key="2">
    <source>
        <dbReference type="EMBL" id="KAL3745398.1"/>
    </source>
</evidence>
<evidence type="ECO:0000313" key="3">
    <source>
        <dbReference type="Proteomes" id="UP001634007"/>
    </source>
</evidence>
<proteinExistence type="predicted"/>
<evidence type="ECO:0000256" key="1">
    <source>
        <dbReference type="SAM" id="Phobius"/>
    </source>
</evidence>
<accession>A0ABD3L131</accession>
<gene>
    <name evidence="2" type="ORF">ACJRO7_014497</name>
</gene>
<dbReference type="Pfam" id="PF03140">
    <property type="entry name" value="DUF247"/>
    <property type="match status" value="1"/>
</dbReference>
<keyword evidence="1" id="KW-0472">Membrane</keyword>
<protein>
    <submittedName>
        <fullName evidence="2">Uncharacterized protein</fullName>
    </submittedName>
</protein>
<organism evidence="2 3">
    <name type="scientific">Eucalyptus globulus</name>
    <name type="common">Tasmanian blue gum</name>
    <dbReference type="NCBI Taxonomy" id="34317"/>
    <lineage>
        <taxon>Eukaryota</taxon>
        <taxon>Viridiplantae</taxon>
        <taxon>Streptophyta</taxon>
        <taxon>Embryophyta</taxon>
        <taxon>Tracheophyta</taxon>
        <taxon>Spermatophyta</taxon>
        <taxon>Magnoliopsida</taxon>
        <taxon>eudicotyledons</taxon>
        <taxon>Gunneridae</taxon>
        <taxon>Pentapetalae</taxon>
        <taxon>rosids</taxon>
        <taxon>malvids</taxon>
        <taxon>Myrtales</taxon>
        <taxon>Myrtaceae</taxon>
        <taxon>Myrtoideae</taxon>
        <taxon>Eucalypteae</taxon>
        <taxon>Eucalyptus</taxon>
    </lineage>
</organism>
<sequence length="439" mass="51811">MNQIVKEVVVTMKTKMDNLPLLSTERCIYRVPEKLRRANAEAYTPQVISIGPFHYGKKELQLTEEIKLRYVTGFLRHCKFDLPACTRMISESEDRIRQFYQEKLTQGSYEFVEIILVDAVFLVELFITNHYWNHDPEHRDLNDEIFSKQWMSNAVFHDLLLLENQVPFFVLENLYSLTTLSATVTFFKLSYEYFRDVLHGHELVSTRVQVKHLVDYVRALQLPPFPRRMMHKESKKFQLTRSAKELQEAGVKFRQGEGTSSVLDVDFKDGILVMRHVVVHEWTEPYFRNMIAYEQCHHDEKYISSYAILMDSLINTPEDVDILISCGILENRLGSTDDVAHLFNSMYKETMRDSSEFVYSSQCLGLNAYSRNRWHQWKAAWYRWRVILHRDYFSNPWSGISVVAAVVLLVLTLFQTACSFLDIYAGDARRLFRRRKSHY</sequence>
<keyword evidence="1" id="KW-0812">Transmembrane</keyword>
<dbReference type="AlphaFoldDB" id="A0ABD3L131"/>
<feature type="transmembrane region" description="Helical" evidence="1">
    <location>
        <begin position="397"/>
        <end position="425"/>
    </location>
</feature>
<keyword evidence="3" id="KW-1185">Reference proteome</keyword>
<dbReference type="PANTHER" id="PTHR31170">
    <property type="entry name" value="BNAC04G53230D PROTEIN"/>
    <property type="match status" value="1"/>
</dbReference>
<dbReference type="Proteomes" id="UP001634007">
    <property type="component" value="Unassembled WGS sequence"/>
</dbReference>
<dbReference type="InterPro" id="IPR004158">
    <property type="entry name" value="DUF247_pln"/>
</dbReference>
<reference evidence="2 3" key="1">
    <citation type="submission" date="2024-11" db="EMBL/GenBank/DDBJ databases">
        <title>Chromosome-level genome assembly of Eucalyptus globulus Labill. provides insights into its genome evolution.</title>
        <authorList>
            <person name="Li X."/>
        </authorList>
    </citation>
    <scope>NUCLEOTIDE SEQUENCE [LARGE SCALE GENOMIC DNA]</scope>
    <source>
        <strain evidence="2">CL2024</strain>
        <tissue evidence="2">Fresh tender leaves</tissue>
    </source>
</reference>
<dbReference type="PANTHER" id="PTHR31170:SF20">
    <property type="entry name" value="DUF247 DOMAIN PROTEIN"/>
    <property type="match status" value="1"/>
</dbReference>
<dbReference type="EMBL" id="JBJKBG010000003">
    <property type="protein sequence ID" value="KAL3745398.1"/>
    <property type="molecule type" value="Genomic_DNA"/>
</dbReference>